<gene>
    <name evidence="3" type="ORF">JKP88DRAFT_277470</name>
</gene>
<dbReference type="PANTHER" id="PTHR10625">
    <property type="entry name" value="HISTONE DEACETYLASE HDAC1-RELATED"/>
    <property type="match status" value="1"/>
</dbReference>
<comment type="caution">
    <text evidence="3">The sequence shown here is derived from an EMBL/GenBank/DDBJ whole genome shotgun (WGS) entry which is preliminary data.</text>
</comment>
<proteinExistence type="predicted"/>
<dbReference type="OrthoDB" id="424012at2759"/>
<evidence type="ECO:0000256" key="1">
    <source>
        <dbReference type="SAM" id="MobiDB-lite"/>
    </source>
</evidence>
<reference evidence="3" key="1">
    <citation type="submission" date="2021-02" db="EMBL/GenBank/DDBJ databases">
        <title>First Annotated Genome of the Yellow-green Alga Tribonema minus.</title>
        <authorList>
            <person name="Mahan K.M."/>
        </authorList>
    </citation>
    <scope>NUCLEOTIDE SEQUENCE</scope>
    <source>
        <strain evidence="3">UTEX B ZZ1240</strain>
    </source>
</reference>
<evidence type="ECO:0000259" key="2">
    <source>
        <dbReference type="Pfam" id="PF00850"/>
    </source>
</evidence>
<dbReference type="EMBL" id="JAFCMP010000190">
    <property type="protein sequence ID" value="KAG5183775.1"/>
    <property type="molecule type" value="Genomic_DNA"/>
</dbReference>
<name>A0A836CER0_9STRA</name>
<dbReference type="InterPro" id="IPR023696">
    <property type="entry name" value="Ureohydrolase_dom_sf"/>
</dbReference>
<dbReference type="GO" id="GO:0004407">
    <property type="term" value="F:histone deacetylase activity"/>
    <property type="evidence" value="ECO:0007669"/>
    <property type="project" value="TreeGrafter"/>
</dbReference>
<dbReference type="Gene3D" id="3.40.800.20">
    <property type="entry name" value="Histone deacetylase domain"/>
    <property type="match status" value="1"/>
</dbReference>
<dbReference type="AlphaFoldDB" id="A0A836CER0"/>
<dbReference type="GO" id="GO:0005737">
    <property type="term" value="C:cytoplasm"/>
    <property type="evidence" value="ECO:0007669"/>
    <property type="project" value="TreeGrafter"/>
</dbReference>
<feature type="domain" description="Histone deacetylase" evidence="2">
    <location>
        <begin position="215"/>
        <end position="669"/>
    </location>
</feature>
<dbReference type="GO" id="GO:0040029">
    <property type="term" value="P:epigenetic regulation of gene expression"/>
    <property type="evidence" value="ECO:0007669"/>
    <property type="project" value="TreeGrafter"/>
</dbReference>
<accession>A0A836CER0</accession>
<dbReference type="SUPFAM" id="SSF52768">
    <property type="entry name" value="Arginase/deacetylase"/>
    <property type="match status" value="2"/>
</dbReference>
<dbReference type="InterPro" id="IPR037138">
    <property type="entry name" value="His_deacetylse_dom_sf"/>
</dbReference>
<feature type="region of interest" description="Disordered" evidence="1">
    <location>
        <begin position="1"/>
        <end position="24"/>
    </location>
</feature>
<protein>
    <submittedName>
        <fullName evidence="3">Histone deacetylase domain-containing protein</fullName>
    </submittedName>
</protein>
<dbReference type="GO" id="GO:0000118">
    <property type="term" value="C:histone deacetylase complex"/>
    <property type="evidence" value="ECO:0007669"/>
    <property type="project" value="TreeGrafter"/>
</dbReference>
<organism evidence="3 4">
    <name type="scientific">Tribonema minus</name>
    <dbReference type="NCBI Taxonomy" id="303371"/>
    <lineage>
        <taxon>Eukaryota</taxon>
        <taxon>Sar</taxon>
        <taxon>Stramenopiles</taxon>
        <taxon>Ochrophyta</taxon>
        <taxon>PX clade</taxon>
        <taxon>Xanthophyceae</taxon>
        <taxon>Tribonematales</taxon>
        <taxon>Tribonemataceae</taxon>
        <taxon>Tribonema</taxon>
    </lineage>
</organism>
<feature type="compositionally biased region" description="Basic and acidic residues" evidence="1">
    <location>
        <begin position="11"/>
        <end position="20"/>
    </location>
</feature>
<evidence type="ECO:0000313" key="3">
    <source>
        <dbReference type="EMBL" id="KAG5183775.1"/>
    </source>
</evidence>
<dbReference type="Pfam" id="PF00850">
    <property type="entry name" value="Hist_deacetyl"/>
    <property type="match status" value="1"/>
</dbReference>
<evidence type="ECO:0000313" key="4">
    <source>
        <dbReference type="Proteomes" id="UP000664859"/>
    </source>
</evidence>
<keyword evidence="4" id="KW-1185">Reference proteome</keyword>
<feature type="region of interest" description="Disordered" evidence="1">
    <location>
        <begin position="667"/>
        <end position="714"/>
    </location>
</feature>
<dbReference type="InterPro" id="IPR023801">
    <property type="entry name" value="His_deacetylse_dom"/>
</dbReference>
<feature type="compositionally biased region" description="Pro residues" evidence="1">
    <location>
        <begin position="694"/>
        <end position="707"/>
    </location>
</feature>
<sequence length="730" mass="75998">MRFSRVSLGKRGQDSGRGSDEFGAAAGGAIASVPWLLGESSGRPRSTVSFSPSVIIEPLPKQPASHRQATPYGIRKLKLEQQTGAVTPPAPPQQEEPEQQQCSAAAELELLVPAAEQTQTSSQTLQQSPITLRAFEDHQPLTVPPVAPAYVVREVLAAFAPEGAAAAAAAAVAAAARTAEVEATIAAALEPVKPTLLLYVPDCLEHVAWATREHHQECPARMDALCGPAGALHGPAFAALQWGDGAAARPATMSDLLRVHEYDYIALLQAKCEEAAKFEQRSATDAGKAADPAALGGTRGVDRGAAGGAEWGSPPGYLDADTLITAKSFAVARKAAGAVIEAVDRVMSGANKNAFVVVRPPGHHAGPSGSVPGPNFWRNPDMNSSGFCLVNNVAVGAAYAMARYGRGGQGASGGRFRVAIVDFDIHQGNGTEDIHGNGTEDIHGNGTEDIVRSLRPRRRRLPLPPSWPPAFAATYKPWLDEDDAENVMFASINLVQGHDFYPASGHASAGGGDGDGDELHGGHIINAALAPVGGVAPGDLPPRARLAQVHNTSQQPQTNSAINVALSPVGGVAPGDLPARARLAPARAAKLRALASLQLRASCEEALLPRLAAFAPDVLFVSAGFDGHHEDMYHWNTNDDYAWLTRRLMECAAAGGGRVVSVLEGGYSLAPRDPPPAPQPRQRSTARVRGKAEPQPPAAAAPEPPVPSFEGGGGLAQGVRAHVAALMGRV</sequence>
<dbReference type="PANTHER" id="PTHR10625:SF26">
    <property type="entry name" value="HISTONE DEACETYLASE DOMAIN-CONTAINING PROTEIN"/>
    <property type="match status" value="1"/>
</dbReference>
<dbReference type="Proteomes" id="UP000664859">
    <property type="component" value="Unassembled WGS sequence"/>
</dbReference>